<dbReference type="InterPro" id="IPR004453">
    <property type="entry name" value="QueG"/>
</dbReference>
<evidence type="ECO:0000313" key="8">
    <source>
        <dbReference type="EMBL" id="BAM81214.1"/>
    </source>
</evidence>
<keyword evidence="1" id="KW-0004">4Fe-4S</keyword>
<sequence length="556" mass="61975">MSEHYRNSLRWCIGLHRSLLSWPQKRPGCQRTGLRSPVTGTHKAPVTAHWKTRDHERAVKHTASLWAGGQKRFPWRGDFDVLAPCVPLLRFPSSKRQLVASRHDEAGSEHAPADQHKCEHIATVSLEGALAKDPVSTGVYAAVQDPERSTSTEHTQRAPASPSGTSRKRPRNMTPYRPVRSEVDYRALVDDELPRIVKGLGLGPTAVLALDPQHPGPTEQAKNAYLSWLTAGYHGSMEYMARTDRIRRALNYEQILPGVRAIVVTTLFYWPGKSGFTAPADAATPNRGTVSCYAWGQDYHRTLGQKLKQLAEEIHAYAGGQGRYYVDTGALLERHIGESAGLGFVGKNSLLIHPQLGSGFFLGEVLTTLPLPSKRPDLSGRGGCGRCRKCRTACPTGAIVEDRVVDARRCISYLTIELKDAIPEEYREAIGSLIYGCDICQQVCPWNQFDWEGSPTSPLFGEVPQDVREPDLLALLDLNEVSFQERFRDSPIRRIGLERLQRNVLVALGNVGNPHQSRARLVRFLEENESELLREHARWALDRIERREKAAAPFAG</sequence>
<dbReference type="NCBIfam" id="TIGR00276">
    <property type="entry name" value="tRNA epoxyqueuosine(34) reductase QueG"/>
    <property type="match status" value="1"/>
</dbReference>
<dbReference type="Pfam" id="PF13484">
    <property type="entry name" value="Fer4_16"/>
    <property type="match status" value="1"/>
</dbReference>
<evidence type="ECO:0000313" key="9">
    <source>
        <dbReference type="Proteomes" id="UP000007014"/>
    </source>
</evidence>
<dbReference type="KEGG" id="cme:CYME_CMN091C"/>
<feature type="compositionally biased region" description="Basic and acidic residues" evidence="6">
    <location>
        <begin position="145"/>
        <end position="156"/>
    </location>
</feature>
<keyword evidence="5" id="KW-0560">Oxidoreductase</keyword>
<dbReference type="Pfam" id="PF08331">
    <property type="entry name" value="QueG_DUF1730"/>
    <property type="match status" value="1"/>
</dbReference>
<keyword evidence="2" id="KW-0963">Cytoplasm</keyword>
<keyword evidence="1" id="KW-0408">Iron</keyword>
<evidence type="ECO:0000256" key="2">
    <source>
        <dbReference type="ARBA" id="ARBA00022490"/>
    </source>
</evidence>
<dbReference type="SUPFAM" id="SSF46548">
    <property type="entry name" value="alpha-helical ferredoxin"/>
    <property type="match status" value="1"/>
</dbReference>
<dbReference type="AlphaFoldDB" id="M1V955"/>
<feature type="region of interest" description="Disordered" evidence="6">
    <location>
        <begin position="145"/>
        <end position="178"/>
    </location>
</feature>
<reference evidence="8 9" key="2">
    <citation type="journal article" date="2007" name="BMC Biol.">
        <title>A 100%-complete sequence reveals unusually simple genomic features in the hot-spring red alga Cyanidioschyzon merolae.</title>
        <authorList>
            <person name="Nozaki H."/>
            <person name="Takano H."/>
            <person name="Misumi O."/>
            <person name="Terasawa K."/>
            <person name="Matsuzaki M."/>
            <person name="Maruyama S."/>
            <person name="Nishida K."/>
            <person name="Yagisawa F."/>
            <person name="Yoshida Y."/>
            <person name="Fujiwara T."/>
            <person name="Takio S."/>
            <person name="Tamura K."/>
            <person name="Chung S.J."/>
            <person name="Nakamura S."/>
            <person name="Kuroiwa H."/>
            <person name="Tanaka K."/>
            <person name="Sato N."/>
            <person name="Kuroiwa T."/>
        </authorList>
    </citation>
    <scope>NUCLEOTIDE SEQUENCE [LARGE SCALE GENOMIC DNA]</scope>
    <source>
        <strain evidence="8 9">10D</strain>
    </source>
</reference>
<feature type="domain" description="4Fe-4S ferredoxin-type" evidence="7">
    <location>
        <begin position="374"/>
        <end position="404"/>
    </location>
</feature>
<dbReference type="eggNOG" id="ENOG502S0QE">
    <property type="taxonomic scope" value="Eukaryota"/>
</dbReference>
<dbReference type="PANTHER" id="PTHR30002:SF4">
    <property type="entry name" value="EPOXYQUEUOSINE REDUCTASE"/>
    <property type="match status" value="1"/>
</dbReference>
<evidence type="ECO:0000256" key="6">
    <source>
        <dbReference type="SAM" id="MobiDB-lite"/>
    </source>
</evidence>
<gene>
    <name evidence="8" type="ORF">CYME_CMN091C</name>
</gene>
<dbReference type="InterPro" id="IPR017900">
    <property type="entry name" value="4Fe4S_Fe_S_CS"/>
</dbReference>
<proteinExistence type="predicted"/>
<reference evidence="8 9" key="1">
    <citation type="journal article" date="2004" name="Nature">
        <title>Genome sequence of the ultrasmall unicellular red alga Cyanidioschyzon merolae 10D.</title>
        <authorList>
            <person name="Matsuzaki M."/>
            <person name="Misumi O."/>
            <person name="Shin-i T."/>
            <person name="Maruyama S."/>
            <person name="Takahara M."/>
            <person name="Miyagishima S."/>
            <person name="Mori T."/>
            <person name="Nishida K."/>
            <person name="Yagisawa F."/>
            <person name="Nishida K."/>
            <person name="Yoshida Y."/>
            <person name="Nishimura Y."/>
            <person name="Nakao S."/>
            <person name="Kobayashi T."/>
            <person name="Momoyama Y."/>
            <person name="Higashiyama T."/>
            <person name="Minoda A."/>
            <person name="Sano M."/>
            <person name="Nomoto H."/>
            <person name="Oishi K."/>
            <person name="Hayashi H."/>
            <person name="Ohta F."/>
            <person name="Nishizaka S."/>
            <person name="Haga S."/>
            <person name="Miura S."/>
            <person name="Morishita T."/>
            <person name="Kabeya Y."/>
            <person name="Terasawa K."/>
            <person name="Suzuki Y."/>
            <person name="Ishii Y."/>
            <person name="Asakawa S."/>
            <person name="Takano H."/>
            <person name="Ohta N."/>
            <person name="Kuroiwa H."/>
            <person name="Tanaka K."/>
            <person name="Shimizu N."/>
            <person name="Sugano S."/>
            <person name="Sato N."/>
            <person name="Nozaki H."/>
            <person name="Ogasawara N."/>
            <person name="Kohara Y."/>
            <person name="Kuroiwa T."/>
        </authorList>
    </citation>
    <scope>NUCLEOTIDE SEQUENCE [LARGE SCALE GENOMIC DNA]</scope>
    <source>
        <strain evidence="8 9">10D</strain>
    </source>
</reference>
<keyword evidence="3" id="KW-0819">tRNA processing</keyword>
<dbReference type="PANTHER" id="PTHR30002">
    <property type="entry name" value="EPOXYQUEUOSINE REDUCTASE"/>
    <property type="match status" value="1"/>
</dbReference>
<dbReference type="HOGENOM" id="CLU_490370_0_0_1"/>
<dbReference type="Gene3D" id="3.30.70.20">
    <property type="match status" value="1"/>
</dbReference>
<dbReference type="PROSITE" id="PS51379">
    <property type="entry name" value="4FE4S_FER_2"/>
    <property type="match status" value="1"/>
</dbReference>
<dbReference type="GO" id="GO:0008616">
    <property type="term" value="P:tRNA queuosine(34) biosynthetic process"/>
    <property type="evidence" value="ECO:0007669"/>
    <property type="project" value="UniProtKB-KW"/>
</dbReference>
<dbReference type="EMBL" id="AP006496">
    <property type="protein sequence ID" value="BAM81214.1"/>
    <property type="molecule type" value="Genomic_DNA"/>
</dbReference>
<evidence type="ECO:0000256" key="5">
    <source>
        <dbReference type="ARBA" id="ARBA00023002"/>
    </source>
</evidence>
<keyword evidence="4" id="KW-0671">Queuosine biosynthesis</keyword>
<organism evidence="8 9">
    <name type="scientific">Cyanidioschyzon merolae (strain NIES-3377 / 10D)</name>
    <name type="common">Unicellular red alga</name>
    <dbReference type="NCBI Taxonomy" id="280699"/>
    <lineage>
        <taxon>Eukaryota</taxon>
        <taxon>Rhodophyta</taxon>
        <taxon>Bangiophyceae</taxon>
        <taxon>Cyanidiales</taxon>
        <taxon>Cyanidiaceae</taxon>
        <taxon>Cyanidioschyzon</taxon>
    </lineage>
</organism>
<keyword evidence="1" id="KW-0479">Metal-binding</keyword>
<evidence type="ECO:0000256" key="1">
    <source>
        <dbReference type="ARBA" id="ARBA00022485"/>
    </source>
</evidence>
<dbReference type="STRING" id="280699.M1V955"/>
<dbReference type="GO" id="GO:0052693">
    <property type="term" value="F:epoxyqueuosine reductase activity"/>
    <property type="evidence" value="ECO:0007669"/>
    <property type="project" value="TreeGrafter"/>
</dbReference>
<dbReference type="GeneID" id="16995325"/>
<evidence type="ECO:0000259" key="7">
    <source>
        <dbReference type="PROSITE" id="PS51379"/>
    </source>
</evidence>
<evidence type="ECO:0000256" key="3">
    <source>
        <dbReference type="ARBA" id="ARBA00022694"/>
    </source>
</evidence>
<name>M1V955_CYAM1</name>
<dbReference type="GO" id="GO:0051539">
    <property type="term" value="F:4 iron, 4 sulfur cluster binding"/>
    <property type="evidence" value="ECO:0007669"/>
    <property type="project" value="UniProtKB-KW"/>
</dbReference>
<dbReference type="PROSITE" id="PS00198">
    <property type="entry name" value="4FE4S_FER_1"/>
    <property type="match status" value="1"/>
</dbReference>
<dbReference type="Gramene" id="CMN091CT">
    <property type="protein sequence ID" value="CMN091CT"/>
    <property type="gene ID" value="CMN091C"/>
</dbReference>
<dbReference type="RefSeq" id="XP_005537250.1">
    <property type="nucleotide sequence ID" value="XM_005537193.1"/>
</dbReference>
<keyword evidence="1" id="KW-0411">Iron-sulfur</keyword>
<accession>M1V955</accession>
<dbReference type="InterPro" id="IPR017896">
    <property type="entry name" value="4Fe4S_Fe-S-bd"/>
</dbReference>
<protein>
    <submittedName>
        <fullName evidence="8">Similar to iron-sulfur cluster-binding protein</fullName>
    </submittedName>
</protein>
<dbReference type="OrthoDB" id="448200at2759"/>
<dbReference type="InterPro" id="IPR013542">
    <property type="entry name" value="QueG_DUF1730"/>
</dbReference>
<dbReference type="Proteomes" id="UP000007014">
    <property type="component" value="Chromosome 14"/>
</dbReference>
<evidence type="ECO:0000256" key="4">
    <source>
        <dbReference type="ARBA" id="ARBA00022785"/>
    </source>
</evidence>
<keyword evidence="9" id="KW-1185">Reference proteome</keyword>
<dbReference type="OMA" id="EMHYLAR"/>